<gene>
    <name evidence="2" type="ORF">CMPG5300_1158</name>
</gene>
<protein>
    <submittedName>
        <fullName evidence="2">Uncharacterized protein</fullName>
    </submittedName>
</protein>
<dbReference type="RefSeq" id="WP_047673264.1">
    <property type="nucleotide sequence ID" value="NZ_CM002918.1"/>
</dbReference>
<keyword evidence="1" id="KW-0472">Membrane</keyword>
<dbReference type="EMBL" id="AXZV01000009">
    <property type="protein sequence ID" value="KGH42711.1"/>
    <property type="molecule type" value="Genomic_DNA"/>
</dbReference>
<organism evidence="2 3">
    <name type="scientific">Lactiplantibacillus plantarum CMPG5300</name>
    <dbReference type="NCBI Taxonomy" id="1304889"/>
    <lineage>
        <taxon>Bacteria</taxon>
        <taxon>Bacillati</taxon>
        <taxon>Bacillota</taxon>
        <taxon>Bacilli</taxon>
        <taxon>Lactobacillales</taxon>
        <taxon>Lactobacillaceae</taxon>
        <taxon>Lactiplantibacillus</taxon>
    </lineage>
</organism>
<accession>A0AAW3FN26</accession>
<dbReference type="Proteomes" id="UP000029801">
    <property type="component" value="Chromosome"/>
</dbReference>
<evidence type="ECO:0000256" key="1">
    <source>
        <dbReference type="SAM" id="Phobius"/>
    </source>
</evidence>
<proteinExistence type="predicted"/>
<comment type="caution">
    <text evidence="2">The sequence shown here is derived from an EMBL/GenBank/DDBJ whole genome shotgun (WGS) entry which is preliminary data.</text>
</comment>
<evidence type="ECO:0000313" key="3">
    <source>
        <dbReference type="Proteomes" id="UP000029801"/>
    </source>
</evidence>
<name>A0AAW3FN26_LACPN</name>
<dbReference type="AlphaFoldDB" id="A0AAW3FN26"/>
<sequence>MARDGTVTETNDLKLHALGEIIGMNEQEAYVTTFYWLADCWLETSYLGLEDEFDDDEIDDAVKSLLNRMQAGAIYEVTADDPMWQAWKRAVRAVLTPNDHAEHEVDETDGEDELVLPAGVRPERQLEEVQAYAAMNAFLQAQDQEYLQEIGKRAATQVSGAGWQVWRAHRQSMHPESAAPLTLTAEQLPAVMWAFFDKYQDTEDSFEIFELVNRLEQWQKSADRDLDAQWSQLVAKSQIDPTAITLMQGLSLAIEFFDQLEWDGDLTAKATLQNKLMQRTLDDTLNDETTANWTDAWQHWDLADPLTTEQWARRFDPADDYEDDEDESEEDGAARPAWQLGASYSTVLIAMRLVAYGVLRPESVPGMATVKMANRALAATVSIGIVLVAWLVTAILITIVIWGWRWLRKLIF</sequence>
<evidence type="ECO:0000313" key="2">
    <source>
        <dbReference type="EMBL" id="KGH42711.1"/>
    </source>
</evidence>
<keyword evidence="1" id="KW-0812">Transmembrane</keyword>
<feature type="transmembrane region" description="Helical" evidence="1">
    <location>
        <begin position="376"/>
        <end position="404"/>
    </location>
</feature>
<keyword evidence="1" id="KW-1133">Transmembrane helix</keyword>
<reference evidence="2 3" key="1">
    <citation type="journal article" date="2014" name="Genome Announc.">
        <title>Draft Genome Sequence of Lactobacillus plantarum CMPG5300, a Human Vaginal Isolate.</title>
        <authorList>
            <person name="Malik S."/>
            <person name="Siezen R.J."/>
            <person name="Renckens B."/>
            <person name="Vaneechoutte M."/>
            <person name="Vanderleyden J."/>
            <person name="Lebeer S."/>
        </authorList>
    </citation>
    <scope>NUCLEOTIDE SEQUENCE [LARGE SCALE GENOMIC DNA]</scope>
    <source>
        <strain evidence="2 3">CMPG5300</strain>
    </source>
</reference>